<gene>
    <name evidence="3" type="ORF">VIBR0546_14275</name>
</gene>
<evidence type="ECO:0000259" key="2">
    <source>
        <dbReference type="PROSITE" id="PS50234"/>
    </source>
</evidence>
<name>E8LV74_9VIBR</name>
<evidence type="ECO:0000256" key="1">
    <source>
        <dbReference type="SAM" id="Phobius"/>
    </source>
</evidence>
<dbReference type="STRING" id="945543.VIBR0546_14275"/>
<evidence type="ECO:0000313" key="3">
    <source>
        <dbReference type="EMBL" id="EGA65459.1"/>
    </source>
</evidence>
<comment type="caution">
    <text evidence="3">The sequence shown here is derived from an EMBL/GenBank/DDBJ whole genome shotgun (WGS) entry which is preliminary data.</text>
</comment>
<dbReference type="eggNOG" id="ENOG5030JNH">
    <property type="taxonomic scope" value="Bacteria"/>
</dbReference>
<reference evidence="3 4" key="1">
    <citation type="journal article" date="2012" name="Int. J. Syst. Evol. Microbiol.">
        <title>Vibrio caribbeanicus sp. nov., isolated from the marine sponge Scleritoderma cyanea.</title>
        <authorList>
            <person name="Hoffmann M."/>
            <person name="Monday S.R."/>
            <person name="Allard M.W."/>
            <person name="Strain E.A."/>
            <person name="Whittaker P."/>
            <person name="Naum M."/>
            <person name="McCarthy P.J."/>
            <person name="Lopez J.V."/>
            <person name="Fischer M."/>
            <person name="Brown E.W."/>
        </authorList>
    </citation>
    <scope>NUCLEOTIDE SEQUENCE [LARGE SCALE GENOMIC DNA]</scope>
    <source>
        <strain evidence="3 4">LMG 20546</strain>
    </source>
</reference>
<organism evidence="3 4">
    <name type="scientific">Vibrio brasiliensis LMG 20546</name>
    <dbReference type="NCBI Taxonomy" id="945543"/>
    <lineage>
        <taxon>Bacteria</taxon>
        <taxon>Pseudomonadati</taxon>
        <taxon>Pseudomonadota</taxon>
        <taxon>Gammaproteobacteria</taxon>
        <taxon>Vibrionales</taxon>
        <taxon>Vibrionaceae</taxon>
        <taxon>Vibrio</taxon>
        <taxon>Vibrio oreintalis group</taxon>
    </lineage>
</organism>
<keyword evidence="4" id="KW-1185">Reference proteome</keyword>
<keyword evidence="1" id="KW-0812">Transmembrane</keyword>
<keyword evidence="1" id="KW-0472">Membrane</keyword>
<accession>E8LV74</accession>
<dbReference type="OrthoDB" id="5810819at2"/>
<proteinExistence type="predicted"/>
<dbReference type="SUPFAM" id="SSF53300">
    <property type="entry name" value="vWA-like"/>
    <property type="match status" value="1"/>
</dbReference>
<keyword evidence="1" id="KW-1133">Transmembrane helix</keyword>
<dbReference type="AlphaFoldDB" id="E8LV74"/>
<dbReference type="EMBL" id="AEVS01000071">
    <property type="protein sequence ID" value="EGA65459.1"/>
    <property type="molecule type" value="Genomic_DNA"/>
</dbReference>
<evidence type="ECO:0000313" key="4">
    <source>
        <dbReference type="Proteomes" id="UP000004371"/>
    </source>
</evidence>
<dbReference type="Proteomes" id="UP000004371">
    <property type="component" value="Unassembled WGS sequence"/>
</dbReference>
<dbReference type="RefSeq" id="WP_006879741.1">
    <property type="nucleotide sequence ID" value="NZ_AEVS01000071.1"/>
</dbReference>
<dbReference type="InterPro" id="IPR036465">
    <property type="entry name" value="vWFA_dom_sf"/>
</dbReference>
<dbReference type="InterPro" id="IPR002035">
    <property type="entry name" value="VWF_A"/>
</dbReference>
<protein>
    <recommendedName>
        <fullName evidence="2">VWFA domain-containing protein</fullName>
    </recommendedName>
</protein>
<feature type="domain" description="VWFA" evidence="2">
    <location>
        <begin position="135"/>
        <end position="379"/>
    </location>
</feature>
<sequence length="393" mass="42290">MHSSRLLSKQRGSVAISYLAMLIPMIIAAASTIVIGYQVLLSNRAMQAVDTASLACEFRGEYDRSIAQGYLDYYKPKIDKVTATLGASSGCKVELGYSYSSIFTSLTFSDASYVAGVTASQKVYVTEVTDSDPIELVLVLDISGSMMGALDELKSILNRGLTTLRSQQANVAGQDHIKVSIVPFSNGVSVTDAPWLKSGGTLCVDATVNSGGSFSPANTVANLDVTHDQAPVTTSSSSSDCSLTSVILPLTSNLNDVVDAVNRLQTIGSTASYQGLLWGLRQLTPNWQSAWRVGPNRNQDNVQRKLVLMTDGMDDNSHLDELINAGLCTRAKDLGIELNFIGFGVQSWRLEQFTRCAGSAGAVFSANNTQDLDDYFSQLLSIEYDTKFNFGNN</sequence>
<dbReference type="Gene3D" id="3.40.50.410">
    <property type="entry name" value="von Willebrand factor, type A domain"/>
    <property type="match status" value="1"/>
</dbReference>
<dbReference type="PROSITE" id="PS50234">
    <property type="entry name" value="VWFA"/>
    <property type="match status" value="1"/>
</dbReference>
<feature type="transmembrane region" description="Helical" evidence="1">
    <location>
        <begin position="12"/>
        <end position="37"/>
    </location>
</feature>